<evidence type="ECO:0000256" key="1">
    <source>
        <dbReference type="SAM" id="MobiDB-lite"/>
    </source>
</evidence>
<organism evidence="2 3">
    <name type="scientific">Striga asiatica</name>
    <name type="common">Asiatic witchweed</name>
    <name type="synonym">Buchnera asiatica</name>
    <dbReference type="NCBI Taxonomy" id="4170"/>
    <lineage>
        <taxon>Eukaryota</taxon>
        <taxon>Viridiplantae</taxon>
        <taxon>Streptophyta</taxon>
        <taxon>Embryophyta</taxon>
        <taxon>Tracheophyta</taxon>
        <taxon>Spermatophyta</taxon>
        <taxon>Magnoliopsida</taxon>
        <taxon>eudicotyledons</taxon>
        <taxon>Gunneridae</taxon>
        <taxon>Pentapetalae</taxon>
        <taxon>asterids</taxon>
        <taxon>lamiids</taxon>
        <taxon>Lamiales</taxon>
        <taxon>Orobanchaceae</taxon>
        <taxon>Buchnereae</taxon>
        <taxon>Striga</taxon>
    </lineage>
</organism>
<proteinExistence type="predicted"/>
<accession>A0A5A7NZI8</accession>
<evidence type="ECO:0000313" key="2">
    <source>
        <dbReference type="EMBL" id="GER25955.1"/>
    </source>
</evidence>
<feature type="compositionally biased region" description="Basic and acidic residues" evidence="1">
    <location>
        <begin position="140"/>
        <end position="151"/>
    </location>
</feature>
<feature type="region of interest" description="Disordered" evidence="1">
    <location>
        <begin position="140"/>
        <end position="203"/>
    </location>
</feature>
<keyword evidence="3" id="KW-1185">Reference proteome</keyword>
<gene>
    <name evidence="2" type="ORF">STAS_01571</name>
</gene>
<dbReference type="EMBL" id="BKCP01000669">
    <property type="protein sequence ID" value="GER25955.1"/>
    <property type="molecule type" value="Genomic_DNA"/>
</dbReference>
<dbReference type="Proteomes" id="UP000325081">
    <property type="component" value="Unassembled WGS sequence"/>
</dbReference>
<comment type="caution">
    <text evidence="2">The sequence shown here is derived from an EMBL/GenBank/DDBJ whole genome shotgun (WGS) entry which is preliminary data.</text>
</comment>
<dbReference type="AlphaFoldDB" id="A0A5A7NZI8"/>
<reference evidence="3" key="1">
    <citation type="journal article" date="2019" name="Curr. Biol.">
        <title>Genome Sequence of Striga asiatica Provides Insight into the Evolution of Plant Parasitism.</title>
        <authorList>
            <person name="Yoshida S."/>
            <person name="Kim S."/>
            <person name="Wafula E.K."/>
            <person name="Tanskanen J."/>
            <person name="Kim Y.M."/>
            <person name="Honaas L."/>
            <person name="Yang Z."/>
            <person name="Spallek T."/>
            <person name="Conn C.E."/>
            <person name="Ichihashi Y."/>
            <person name="Cheong K."/>
            <person name="Cui S."/>
            <person name="Der J.P."/>
            <person name="Gundlach H."/>
            <person name="Jiao Y."/>
            <person name="Hori C."/>
            <person name="Ishida J.K."/>
            <person name="Kasahara H."/>
            <person name="Kiba T."/>
            <person name="Kim M.S."/>
            <person name="Koo N."/>
            <person name="Laohavisit A."/>
            <person name="Lee Y.H."/>
            <person name="Lumba S."/>
            <person name="McCourt P."/>
            <person name="Mortimer J.C."/>
            <person name="Mutuku J.M."/>
            <person name="Nomura T."/>
            <person name="Sasaki-Sekimoto Y."/>
            <person name="Seto Y."/>
            <person name="Wang Y."/>
            <person name="Wakatake T."/>
            <person name="Sakakibara H."/>
            <person name="Demura T."/>
            <person name="Yamaguchi S."/>
            <person name="Yoneyama K."/>
            <person name="Manabe R.I."/>
            <person name="Nelson D.C."/>
            <person name="Schulman A.H."/>
            <person name="Timko M.P."/>
            <person name="dePamphilis C.W."/>
            <person name="Choi D."/>
            <person name="Shirasu K."/>
        </authorList>
    </citation>
    <scope>NUCLEOTIDE SEQUENCE [LARGE SCALE GENOMIC DNA]</scope>
    <source>
        <strain evidence="3">cv. UVA1</strain>
    </source>
</reference>
<evidence type="ECO:0000313" key="3">
    <source>
        <dbReference type="Proteomes" id="UP000325081"/>
    </source>
</evidence>
<protein>
    <submittedName>
        <fullName evidence="2">NAD(P)-binding Rossmann-fold superfamily protein</fullName>
    </submittedName>
</protein>
<sequence>MTLSVSKREREAAGILNFESMCWSIVFPCKTNMTAEKTMPVAQTGRRRITDFSSSTWVTVQRRHGLSWPDLRINTQRNPTRISIFQIEHSTKTTKHQKYVPELLRVLELAATLNTRRGIARLVQKRPVFRYLHVKLPKRSNQDLKNPRDRAAAGPLQSIHSTPEHKEGHSHGHGSCRNPESPTPTDIHLNPNKHGRGHEGPNVNREVEIVEKRAFSLLFLRVLLVKLVGAKGGNARLDATCPERD</sequence>
<name>A0A5A7NZI8_STRAF</name>